<sequence>MVTWSERLLQLGDDTVDATKHQGGVESPLFTWVPTPDSPRLSSPQRHQKDNRVSRCFELLKLPNGVSTPRQSVSTSTPARKYGMEPRDGVGCKCRGGTVKDGKNEGLSDLGFTFVQHVDYPM</sequence>
<feature type="region of interest" description="Disordered" evidence="1">
    <location>
        <begin position="18"/>
        <end position="50"/>
    </location>
</feature>
<dbReference type="Proteomes" id="UP000746612">
    <property type="component" value="Unassembled WGS sequence"/>
</dbReference>
<dbReference type="EMBL" id="CAAKMV010000196">
    <property type="protein sequence ID" value="VIO64465.1"/>
    <property type="molecule type" value="Genomic_DNA"/>
</dbReference>
<name>A0A679NJN5_GIBZA</name>
<proteinExistence type="predicted"/>
<dbReference type="AlphaFoldDB" id="A0A679NJN5"/>
<dbReference type="EMBL" id="CAJPIJ010000112">
    <property type="protein sequence ID" value="CAG1979107.1"/>
    <property type="molecule type" value="Genomic_DNA"/>
</dbReference>
<organism evidence="3">
    <name type="scientific">Gibberella zeae</name>
    <name type="common">Wheat head blight fungus</name>
    <name type="synonym">Fusarium graminearum</name>
    <dbReference type="NCBI Taxonomy" id="5518"/>
    <lineage>
        <taxon>Eukaryota</taxon>
        <taxon>Fungi</taxon>
        <taxon>Dikarya</taxon>
        <taxon>Ascomycota</taxon>
        <taxon>Pezizomycotina</taxon>
        <taxon>Sordariomycetes</taxon>
        <taxon>Hypocreomycetidae</taxon>
        <taxon>Hypocreales</taxon>
        <taxon>Nectriaceae</taxon>
        <taxon>Fusarium</taxon>
    </lineage>
</organism>
<evidence type="ECO:0000313" key="3">
    <source>
        <dbReference type="EMBL" id="VIO64465.1"/>
    </source>
</evidence>
<reference evidence="3" key="1">
    <citation type="submission" date="2019-04" db="EMBL/GenBank/DDBJ databases">
        <authorList>
            <person name="Melise S."/>
            <person name="Noan J."/>
            <person name="Okalmin O."/>
        </authorList>
    </citation>
    <scope>NUCLEOTIDE SEQUENCE</scope>
    <source>
        <strain evidence="3">FN9</strain>
    </source>
</reference>
<evidence type="ECO:0000313" key="2">
    <source>
        <dbReference type="EMBL" id="CAG1979107.1"/>
    </source>
</evidence>
<protein>
    <submittedName>
        <fullName evidence="3">Uncharacterized protein</fullName>
    </submittedName>
</protein>
<feature type="compositionally biased region" description="Polar residues" evidence="1">
    <location>
        <begin position="65"/>
        <end position="78"/>
    </location>
</feature>
<accession>A0A679NJN5</accession>
<evidence type="ECO:0000256" key="1">
    <source>
        <dbReference type="SAM" id="MobiDB-lite"/>
    </source>
</evidence>
<feature type="region of interest" description="Disordered" evidence="1">
    <location>
        <begin position="65"/>
        <end position="88"/>
    </location>
</feature>
<gene>
    <name evidence="3" type="ORF">FUG_LOCUS562610</name>
    <name evidence="2" type="ORF">MDCFG202_LOCUS185316</name>
</gene>
<reference evidence="2" key="2">
    <citation type="submission" date="2021-03" db="EMBL/GenBank/DDBJ databases">
        <authorList>
            <person name="Alouane T."/>
            <person name="Langin T."/>
            <person name="Bonhomme L."/>
        </authorList>
    </citation>
    <scope>NUCLEOTIDE SEQUENCE</scope>
    <source>
        <strain evidence="2">MDC_Fg202</strain>
    </source>
</reference>